<dbReference type="PRINTS" id="PR00344">
    <property type="entry name" value="BCTRLSENSOR"/>
</dbReference>
<dbReference type="EC" id="2.7.13.3" evidence="2"/>
<dbReference type="Gene3D" id="1.10.287.560">
    <property type="entry name" value="Histidine kinase CheA-like, homodimeric domain"/>
    <property type="match status" value="1"/>
</dbReference>
<gene>
    <name evidence="5" type="ORF">JYK14_27965</name>
</gene>
<feature type="non-terminal residue" evidence="5">
    <location>
        <position position="1"/>
    </location>
</feature>
<keyword evidence="6" id="KW-1185">Reference proteome</keyword>
<evidence type="ECO:0000256" key="1">
    <source>
        <dbReference type="ARBA" id="ARBA00000085"/>
    </source>
</evidence>
<evidence type="ECO:0000313" key="5">
    <source>
        <dbReference type="EMBL" id="MCO6419970.1"/>
    </source>
</evidence>
<sequence length="504" mass="52888">WLPALLARERAAVQAAEAAGRRLVALRYCPAPDCFFLGDDPLGLVRQVPGLVALHLAPREPWPAAGPEPFVCNLVIELLAAAPPEALRHIFRFVADQVELAPVPAAAAAPAPPAESAARGLRVEPARIDGLLALTGEVIVTRNRLAYLIANAEGLEPALTRAMGEHLAGLGRLAANLHATAMDLRMVPLARSFRRFPRLVRETATALGKEVTLAMEGEALRADRVVVDGLFEPLLHALRNAVDHGIEAPAARRRAGKPEAGRVALAARREAEGLVIEVTDDGAGIDTAQLREAAKRRQILPPEAVDAMDEAAATELLFLPGLSTAVSVTAVSGRGIGMDAVRQAVQALGGRLALHSAPGRGTTLQLTLPQRAAVTGLFTVRLGEELLGVPTEAVREILRLPPARILPVPGGEAFVLRDRTVPLLRLAARLGLPARPRAAGGVPVLIVGSGDGCVGLEVDAVTGQLEVLLRPLQGMLAGLPAMLGTALLGDGRLLIVIDIAELIE</sequence>
<dbReference type="Gene3D" id="2.30.30.40">
    <property type="entry name" value="SH3 Domains"/>
    <property type="match status" value="1"/>
</dbReference>
<evidence type="ECO:0000259" key="4">
    <source>
        <dbReference type="PROSITE" id="PS50851"/>
    </source>
</evidence>
<dbReference type="InterPro" id="IPR004358">
    <property type="entry name" value="Sig_transdc_His_kin-like_C"/>
</dbReference>
<dbReference type="InterPro" id="IPR037006">
    <property type="entry name" value="CheA-like_homodim_sf"/>
</dbReference>
<dbReference type="PANTHER" id="PTHR43395:SF8">
    <property type="entry name" value="HISTIDINE KINASE"/>
    <property type="match status" value="1"/>
</dbReference>
<dbReference type="SMART" id="SM00387">
    <property type="entry name" value="HATPase_c"/>
    <property type="match status" value="1"/>
</dbReference>
<dbReference type="InterPro" id="IPR002545">
    <property type="entry name" value="CheW-lke_dom"/>
</dbReference>
<comment type="catalytic activity">
    <reaction evidence="1">
        <text>ATP + protein L-histidine = ADP + protein N-phospho-L-histidine.</text>
        <dbReference type="EC" id="2.7.13.3"/>
    </reaction>
</comment>
<accession>A0ABT1DGB4</accession>
<dbReference type="PROSITE" id="PS50851">
    <property type="entry name" value="CHEW"/>
    <property type="match status" value="1"/>
</dbReference>
<dbReference type="SMART" id="SM00260">
    <property type="entry name" value="CheW"/>
    <property type="match status" value="1"/>
</dbReference>
<dbReference type="SUPFAM" id="SSF47384">
    <property type="entry name" value="Homodimeric domain of signal transducing histidine kinase"/>
    <property type="match status" value="1"/>
</dbReference>
<proteinExistence type="predicted"/>
<dbReference type="RefSeq" id="WP_252956640.1">
    <property type="nucleotide sequence ID" value="NZ_JAFIRR010000264.1"/>
</dbReference>
<dbReference type="Pfam" id="PF02518">
    <property type="entry name" value="HATPase_c"/>
    <property type="match status" value="1"/>
</dbReference>
<evidence type="ECO:0000259" key="3">
    <source>
        <dbReference type="PROSITE" id="PS50109"/>
    </source>
</evidence>
<dbReference type="Pfam" id="PF02895">
    <property type="entry name" value="H-kinase_dim"/>
    <property type="match status" value="1"/>
</dbReference>
<dbReference type="SMART" id="SM01231">
    <property type="entry name" value="H-kinase_dim"/>
    <property type="match status" value="1"/>
</dbReference>
<dbReference type="PANTHER" id="PTHR43395">
    <property type="entry name" value="SENSOR HISTIDINE KINASE CHEA"/>
    <property type="match status" value="1"/>
</dbReference>
<dbReference type="Gene3D" id="3.30.565.10">
    <property type="entry name" value="Histidine kinase-like ATPase, C-terminal domain"/>
    <property type="match status" value="1"/>
</dbReference>
<reference evidence="5 6" key="1">
    <citation type="submission" date="2021-12" db="EMBL/GenBank/DDBJ databases">
        <title>Siccirubricoccus leaddurans sp. nov., a high concentration Zn2+ tolerance bacterium.</title>
        <authorList>
            <person name="Cao Y."/>
        </authorList>
    </citation>
    <scope>NUCLEOTIDE SEQUENCE [LARGE SCALE GENOMIC DNA]</scope>
    <source>
        <strain evidence="5 6">KC 17139</strain>
    </source>
</reference>
<dbReference type="InterPro" id="IPR005467">
    <property type="entry name" value="His_kinase_dom"/>
</dbReference>
<dbReference type="PROSITE" id="PS50109">
    <property type="entry name" value="HIS_KIN"/>
    <property type="match status" value="1"/>
</dbReference>
<dbReference type="InterPro" id="IPR004105">
    <property type="entry name" value="CheA-like_dim"/>
</dbReference>
<dbReference type="InterPro" id="IPR036061">
    <property type="entry name" value="CheW-like_dom_sf"/>
</dbReference>
<feature type="domain" description="CheW-like" evidence="4">
    <location>
        <begin position="374"/>
        <end position="504"/>
    </location>
</feature>
<dbReference type="InterPro" id="IPR003594">
    <property type="entry name" value="HATPase_dom"/>
</dbReference>
<feature type="domain" description="Histidine kinase" evidence="3">
    <location>
        <begin position="165"/>
        <end position="372"/>
    </location>
</feature>
<dbReference type="Pfam" id="PF01584">
    <property type="entry name" value="CheW"/>
    <property type="match status" value="1"/>
</dbReference>
<protein>
    <recommendedName>
        <fullName evidence="2">histidine kinase</fullName>
        <ecNumber evidence="2">2.7.13.3</ecNumber>
    </recommendedName>
</protein>
<organism evidence="5 6">
    <name type="scientific">Siccirubricoccus soli</name>
    <dbReference type="NCBI Taxonomy" id="2899147"/>
    <lineage>
        <taxon>Bacteria</taxon>
        <taxon>Pseudomonadati</taxon>
        <taxon>Pseudomonadota</taxon>
        <taxon>Alphaproteobacteria</taxon>
        <taxon>Acetobacterales</taxon>
        <taxon>Roseomonadaceae</taxon>
        <taxon>Siccirubricoccus</taxon>
    </lineage>
</organism>
<evidence type="ECO:0000256" key="2">
    <source>
        <dbReference type="ARBA" id="ARBA00012438"/>
    </source>
</evidence>
<dbReference type="InterPro" id="IPR036890">
    <property type="entry name" value="HATPase_C_sf"/>
</dbReference>
<dbReference type="SUPFAM" id="SSF55874">
    <property type="entry name" value="ATPase domain of HSP90 chaperone/DNA topoisomerase II/histidine kinase"/>
    <property type="match status" value="1"/>
</dbReference>
<comment type="caution">
    <text evidence="5">The sequence shown here is derived from an EMBL/GenBank/DDBJ whole genome shotgun (WGS) entry which is preliminary data.</text>
</comment>
<dbReference type="InterPro" id="IPR051315">
    <property type="entry name" value="Bact_Chemotaxis_CheA"/>
</dbReference>
<dbReference type="Proteomes" id="UP001523392">
    <property type="component" value="Unassembled WGS sequence"/>
</dbReference>
<dbReference type="EMBL" id="JAFIRR010000264">
    <property type="protein sequence ID" value="MCO6419970.1"/>
    <property type="molecule type" value="Genomic_DNA"/>
</dbReference>
<dbReference type="InterPro" id="IPR036097">
    <property type="entry name" value="HisK_dim/P_sf"/>
</dbReference>
<evidence type="ECO:0000313" key="6">
    <source>
        <dbReference type="Proteomes" id="UP001523392"/>
    </source>
</evidence>
<dbReference type="SUPFAM" id="SSF50341">
    <property type="entry name" value="CheW-like"/>
    <property type="match status" value="1"/>
</dbReference>
<name>A0ABT1DGB4_9PROT</name>